<reference evidence="2" key="1">
    <citation type="submission" date="2012-11" db="EMBL/GenBank/DDBJ databases">
        <authorList>
            <person name="Lucero-Rivera Y.E."/>
            <person name="Tovar-Ramirez D."/>
        </authorList>
    </citation>
    <scope>NUCLEOTIDE SEQUENCE [LARGE SCALE GENOMIC DNA]</scope>
    <source>
        <strain evidence="2">Araruama</strain>
    </source>
</reference>
<accession>A0A1V1NS13</accession>
<dbReference type="Proteomes" id="UP000189670">
    <property type="component" value="Unassembled WGS sequence"/>
</dbReference>
<name>A0A1V1NS13_9BACT</name>
<protein>
    <submittedName>
        <fullName evidence="1">Uncharacterized protein</fullName>
    </submittedName>
</protein>
<feature type="non-terminal residue" evidence="1">
    <location>
        <position position="1"/>
    </location>
</feature>
<comment type="caution">
    <text evidence="1">The sequence shown here is derived from an EMBL/GenBank/DDBJ whole genome shotgun (WGS) entry which is preliminary data.</text>
</comment>
<gene>
    <name evidence="1" type="ORF">OMM_14356</name>
</gene>
<evidence type="ECO:0000313" key="2">
    <source>
        <dbReference type="Proteomes" id="UP000189670"/>
    </source>
</evidence>
<organism evidence="1 2">
    <name type="scientific">Candidatus Magnetoglobus multicellularis str. Araruama</name>
    <dbReference type="NCBI Taxonomy" id="890399"/>
    <lineage>
        <taxon>Bacteria</taxon>
        <taxon>Pseudomonadati</taxon>
        <taxon>Thermodesulfobacteriota</taxon>
        <taxon>Desulfobacteria</taxon>
        <taxon>Desulfobacterales</taxon>
        <taxon>Desulfobacteraceae</taxon>
        <taxon>Candidatus Magnetoglobus</taxon>
    </lineage>
</organism>
<dbReference type="EMBL" id="ATBP01002889">
    <property type="protein sequence ID" value="ETR65370.1"/>
    <property type="molecule type" value="Genomic_DNA"/>
</dbReference>
<sequence length="104" mass="12009">NRNISIPDGHADTEIFHPRWSELKLIIMKSIELKYPVIVRERQGRFDHSKIFRPPGVETPGGRTFLVGRTLFSTRKFITAYLHSHAKRGNEKAINMPGKTIVER</sequence>
<dbReference type="AlphaFoldDB" id="A0A1V1NS13"/>
<proteinExistence type="predicted"/>
<evidence type="ECO:0000313" key="1">
    <source>
        <dbReference type="EMBL" id="ETR65370.1"/>
    </source>
</evidence>